<accession>A0A5N5XEY8</accession>
<reference evidence="1 2" key="1">
    <citation type="submission" date="2019-04" db="EMBL/GenBank/DDBJ databases">
        <title>Friends and foes A comparative genomics study of 23 Aspergillus species from section Flavi.</title>
        <authorList>
            <consortium name="DOE Joint Genome Institute"/>
            <person name="Kjaerbolling I."/>
            <person name="Vesth T."/>
            <person name="Frisvad J.C."/>
            <person name="Nybo J.L."/>
            <person name="Theobald S."/>
            <person name="Kildgaard S."/>
            <person name="Isbrandt T."/>
            <person name="Kuo A."/>
            <person name="Sato A."/>
            <person name="Lyhne E.K."/>
            <person name="Kogle M.E."/>
            <person name="Wiebenga A."/>
            <person name="Kun R.S."/>
            <person name="Lubbers R.J."/>
            <person name="Makela M.R."/>
            <person name="Barry K."/>
            <person name="Chovatia M."/>
            <person name="Clum A."/>
            <person name="Daum C."/>
            <person name="Haridas S."/>
            <person name="He G."/>
            <person name="LaButti K."/>
            <person name="Lipzen A."/>
            <person name="Mondo S."/>
            <person name="Riley R."/>
            <person name="Salamov A."/>
            <person name="Simmons B.A."/>
            <person name="Magnuson J.K."/>
            <person name="Henrissat B."/>
            <person name="Mortensen U.H."/>
            <person name="Larsen T.O."/>
            <person name="Devries R.P."/>
            <person name="Grigoriev I.V."/>
            <person name="Machida M."/>
            <person name="Baker S.E."/>
            <person name="Andersen M.R."/>
        </authorList>
    </citation>
    <scope>NUCLEOTIDE SEQUENCE [LARGE SCALE GENOMIC DNA]</scope>
    <source>
        <strain evidence="1 2">CBS 151.66</strain>
    </source>
</reference>
<proteinExistence type="predicted"/>
<dbReference type="AlphaFoldDB" id="A0A5N5XEY8"/>
<dbReference type="EMBL" id="ML732161">
    <property type="protein sequence ID" value="KAB8078094.1"/>
    <property type="molecule type" value="Genomic_DNA"/>
</dbReference>
<protein>
    <submittedName>
        <fullName evidence="1">Uncharacterized protein</fullName>
    </submittedName>
</protein>
<name>A0A5N5XEY8_9EURO</name>
<keyword evidence="2" id="KW-1185">Reference proteome</keyword>
<evidence type="ECO:0000313" key="2">
    <source>
        <dbReference type="Proteomes" id="UP000326565"/>
    </source>
</evidence>
<sequence length="123" mass="13755">MGQRSNGKHASKRQECREALANHIYERLNLHICPDQVRLKPSMEDGYAWSVSESKEYLLDTSLSRGSVGRYDIIMEELGRSIEAVTPASLQKTEALHTVPAKPRPETDSLTATIMRLKDANGT</sequence>
<dbReference type="OrthoDB" id="5428321at2759"/>
<dbReference type="Proteomes" id="UP000326565">
    <property type="component" value="Unassembled WGS sequence"/>
</dbReference>
<evidence type="ECO:0000313" key="1">
    <source>
        <dbReference type="EMBL" id="KAB8078094.1"/>
    </source>
</evidence>
<gene>
    <name evidence="1" type="ORF">BDV29DRAFT_153018</name>
</gene>
<organism evidence="1 2">
    <name type="scientific">Aspergillus leporis</name>
    <dbReference type="NCBI Taxonomy" id="41062"/>
    <lineage>
        <taxon>Eukaryota</taxon>
        <taxon>Fungi</taxon>
        <taxon>Dikarya</taxon>
        <taxon>Ascomycota</taxon>
        <taxon>Pezizomycotina</taxon>
        <taxon>Eurotiomycetes</taxon>
        <taxon>Eurotiomycetidae</taxon>
        <taxon>Eurotiales</taxon>
        <taxon>Aspergillaceae</taxon>
        <taxon>Aspergillus</taxon>
        <taxon>Aspergillus subgen. Circumdati</taxon>
    </lineage>
</organism>